<protein>
    <submittedName>
        <fullName evidence="2">Uncharacterized protein</fullName>
    </submittedName>
</protein>
<dbReference type="OrthoDB" id="273270at2759"/>
<evidence type="ECO:0000256" key="1">
    <source>
        <dbReference type="SAM" id="MobiDB-lite"/>
    </source>
</evidence>
<dbReference type="EMBL" id="FN554970">
    <property type="protein sequence ID" value="CBH12870.1"/>
    <property type="molecule type" value="Genomic_DNA"/>
</dbReference>
<feature type="region of interest" description="Disordered" evidence="1">
    <location>
        <begin position="1"/>
        <end position="20"/>
    </location>
</feature>
<feature type="region of interest" description="Disordered" evidence="1">
    <location>
        <begin position="125"/>
        <end position="153"/>
    </location>
</feature>
<dbReference type="AlphaFoldDB" id="C9ZTY4"/>
<evidence type="ECO:0000313" key="2">
    <source>
        <dbReference type="EMBL" id="CBH12870.1"/>
    </source>
</evidence>
<organism evidence="2 3">
    <name type="scientific">Trypanosoma brucei gambiense (strain MHOM/CI/86/DAL972)</name>
    <dbReference type="NCBI Taxonomy" id="679716"/>
    <lineage>
        <taxon>Eukaryota</taxon>
        <taxon>Discoba</taxon>
        <taxon>Euglenozoa</taxon>
        <taxon>Kinetoplastea</taxon>
        <taxon>Metakinetoplastina</taxon>
        <taxon>Trypanosomatida</taxon>
        <taxon>Trypanosomatidae</taxon>
        <taxon>Trypanosoma</taxon>
    </lineage>
</organism>
<reference evidence="3" key="1">
    <citation type="journal article" date="2010" name="PLoS Negl. Trop. Dis.">
        <title>The genome sequence of Trypanosoma brucei gambiense, causative agent of chronic human african trypanosomiasis.</title>
        <authorList>
            <person name="Jackson A.P."/>
            <person name="Sanders M."/>
            <person name="Berry A."/>
            <person name="McQuillan J."/>
            <person name="Aslett M.A."/>
            <person name="Quail M.A."/>
            <person name="Chukualim B."/>
            <person name="Capewell P."/>
            <person name="MacLeod A."/>
            <person name="Melville S.E."/>
            <person name="Gibson W."/>
            <person name="Barry J.D."/>
            <person name="Berriman M."/>
            <person name="Hertz-Fowler C."/>
        </authorList>
    </citation>
    <scope>NUCLEOTIDE SEQUENCE [LARGE SCALE GENOMIC DNA]</scope>
    <source>
        <strain evidence="3">MHOM/CI/86/DAL972</strain>
    </source>
</reference>
<feature type="region of interest" description="Disordered" evidence="1">
    <location>
        <begin position="451"/>
        <end position="472"/>
    </location>
</feature>
<dbReference type="KEGG" id="tbg:TbgDal_VII7490"/>
<proteinExistence type="predicted"/>
<feature type="compositionally biased region" description="Basic and acidic residues" evidence="1">
    <location>
        <begin position="7"/>
        <end position="16"/>
    </location>
</feature>
<dbReference type="VEuPathDB" id="TriTrypDB:Tbg972.7.7490"/>
<dbReference type="Proteomes" id="UP000002316">
    <property type="component" value="Chromosome 7"/>
</dbReference>
<evidence type="ECO:0000313" key="3">
    <source>
        <dbReference type="Proteomes" id="UP000002316"/>
    </source>
</evidence>
<gene>
    <name evidence="2" type="ORF">TbgDal_VII7490</name>
</gene>
<name>C9ZTY4_TRYB9</name>
<dbReference type="GeneID" id="23863048"/>
<accession>C9ZTY4</accession>
<sequence>MNQSPFDHPRSCHGKEVGSASDTAARSACTRCRGAATHGLAVGETVYAPKRSEGKPLRYALAEVTGIQATARTVTVSFLGTEPGVDDEAVPFYTVVPSPGEVIPTVDNTNGGAYFSPFRRVGKSGAGAGSTLNPPRGKGGKTRVDPAKNSNDNELSGVEVCRRNAEAPERGIPTLCQLAEAFPSDVQQRNGWRVLCVPHHHDESFNAFSARSFGAACLTMNGCLKSAPRTTGGWVVLSVFTTYDSLHHFDVYMTLRGYRVCLADGTVHPTGFRGGPAVSSIQYDERETLWLCILADDIANEGSASALVGEWLPCGVQRQHPNAGKCGDNLIKVGVVQFVEEWKKEKVESEPWMESDDVERAIRKLLAAVGADAHTLIKCHLPDHVGEDELVISSLMSDGSTVIGSKWWKQSRSSSTVRQRTRPRFELCLPATSWQIDLLRALEPRGGLIKQEDTDFPPPSASNAADNEYARGRVSSPTPLQAIANGDVFNTALSRAVACGEGAGLLRDLQRRVVCNAGFLGEEVSPLFCAIHAVLQDVLPQPESGTAAQWKRVVICLPGVSNRASPSVAYRHAIQRFLYPWRLHFLATDEWQRTSDSATMESLSWLQMGGVMLLSMEEPLCQLSSLKEEADVVIECGKCSATPRTPRDGVTHIVLFSEVEIPGGPTPLLSSWRPANKAIDRALEQAVVRRTMSHTQPSVGTHIFMKAAALIEELDGKENHQTERRMLSRKRQTVEDEAWVHLRKFAVHLLVCSCHFQETR</sequence>
<dbReference type="RefSeq" id="XP_011775149.1">
    <property type="nucleotide sequence ID" value="XM_011776847.1"/>
</dbReference>